<comment type="caution">
    <text evidence="1">The sequence shown here is derived from an EMBL/GenBank/DDBJ whole genome shotgun (WGS) entry which is preliminary data.</text>
</comment>
<sequence>VIALIHTSYLISHSQRSDIIINIINTNEFWLKLELFYKLLKLYDYVIKILETEKTTLGQLLYIQEAAYSLFCTFYPDRNQDQFIDEWLNYTNQEGLFFVSSIKNPSFTKFLLRYWHTMLSATPNLSEFACCLLLILPNSATSEQ</sequence>
<accession>A0A9N9K748</accession>
<dbReference type="AlphaFoldDB" id="A0A9N9K748"/>
<dbReference type="Proteomes" id="UP000789759">
    <property type="component" value="Unassembled WGS sequence"/>
</dbReference>
<protein>
    <submittedName>
        <fullName evidence="1">12590_t:CDS:1</fullName>
    </submittedName>
</protein>
<proteinExistence type="predicted"/>
<gene>
    <name evidence="1" type="ORF">CPELLU_LOCUS18601</name>
</gene>
<organism evidence="1 2">
    <name type="scientific">Cetraspora pellucida</name>
    <dbReference type="NCBI Taxonomy" id="1433469"/>
    <lineage>
        <taxon>Eukaryota</taxon>
        <taxon>Fungi</taxon>
        <taxon>Fungi incertae sedis</taxon>
        <taxon>Mucoromycota</taxon>
        <taxon>Glomeromycotina</taxon>
        <taxon>Glomeromycetes</taxon>
        <taxon>Diversisporales</taxon>
        <taxon>Gigasporaceae</taxon>
        <taxon>Cetraspora</taxon>
    </lineage>
</organism>
<reference evidence="1" key="1">
    <citation type="submission" date="2021-06" db="EMBL/GenBank/DDBJ databases">
        <authorList>
            <person name="Kallberg Y."/>
            <person name="Tangrot J."/>
            <person name="Rosling A."/>
        </authorList>
    </citation>
    <scope>NUCLEOTIDE SEQUENCE</scope>
    <source>
        <strain evidence="1">FL966</strain>
    </source>
</reference>
<feature type="non-terminal residue" evidence="1">
    <location>
        <position position="1"/>
    </location>
</feature>
<feature type="non-terminal residue" evidence="1">
    <location>
        <position position="144"/>
    </location>
</feature>
<name>A0A9N9K748_9GLOM</name>
<dbReference type="OrthoDB" id="2439089at2759"/>
<dbReference type="EMBL" id="CAJVQA010038059">
    <property type="protein sequence ID" value="CAG8810540.1"/>
    <property type="molecule type" value="Genomic_DNA"/>
</dbReference>
<evidence type="ECO:0000313" key="1">
    <source>
        <dbReference type="EMBL" id="CAG8810540.1"/>
    </source>
</evidence>
<keyword evidence="2" id="KW-1185">Reference proteome</keyword>
<evidence type="ECO:0000313" key="2">
    <source>
        <dbReference type="Proteomes" id="UP000789759"/>
    </source>
</evidence>